<feature type="region of interest" description="Disordered" evidence="1">
    <location>
        <begin position="137"/>
        <end position="161"/>
    </location>
</feature>
<dbReference type="AlphaFoldDB" id="E6VTG0"/>
<dbReference type="Proteomes" id="UP000002191">
    <property type="component" value="Chromosome"/>
</dbReference>
<reference evidence="4" key="1">
    <citation type="submission" date="2010-12" db="EMBL/GenBank/DDBJ databases">
        <title>Complete sequence of Desulfovibrio aespoeensis Aspo-2.</title>
        <authorList>
            <consortium name="US DOE Joint Genome Institute"/>
            <person name="Lucas S."/>
            <person name="Copeland A."/>
            <person name="Lapidus A."/>
            <person name="Cheng J.-F."/>
            <person name="Goodwin L."/>
            <person name="Pitluck S."/>
            <person name="Chertkov O."/>
            <person name="Misra M."/>
            <person name="Detter J.C."/>
            <person name="Han C."/>
            <person name="Tapia R."/>
            <person name="Land M."/>
            <person name="Hauser L."/>
            <person name="Kyrpides N."/>
            <person name="Ivanova N."/>
            <person name="Ovchinnikova G."/>
            <person name="Pedersen K."/>
            <person name="Jagevall S."/>
            <person name="Hazen T."/>
            <person name="Woyke T."/>
        </authorList>
    </citation>
    <scope>NUCLEOTIDE SEQUENCE [LARGE SCALE GENOMIC DNA]</scope>
    <source>
        <strain evidence="4">ATCC 700646 / DSM 10631 / Aspo-2</strain>
    </source>
</reference>
<dbReference type="EMBL" id="CP002431">
    <property type="protein sequence ID" value="ADU62137.1"/>
    <property type="molecule type" value="Genomic_DNA"/>
</dbReference>
<organism evidence="3 4">
    <name type="scientific">Pseudodesulfovibrio aespoeensis (strain ATCC 700646 / DSM 10631 / Aspo-2)</name>
    <name type="common">Desulfovibrio aespoeensis</name>
    <dbReference type="NCBI Taxonomy" id="643562"/>
    <lineage>
        <taxon>Bacteria</taxon>
        <taxon>Pseudomonadati</taxon>
        <taxon>Thermodesulfobacteriota</taxon>
        <taxon>Desulfovibrionia</taxon>
        <taxon>Desulfovibrionales</taxon>
        <taxon>Desulfovibrionaceae</taxon>
    </lineage>
</organism>
<protein>
    <recommendedName>
        <fullName evidence="5">Periplasmic heavy metal sensor</fullName>
    </recommendedName>
</protein>
<name>E6VTG0_PSEA9</name>
<evidence type="ECO:0000313" key="3">
    <source>
        <dbReference type="EMBL" id="ADU62137.1"/>
    </source>
</evidence>
<feature type="chain" id="PRO_5003214030" description="Periplasmic heavy metal sensor" evidence="2">
    <location>
        <begin position="24"/>
        <end position="161"/>
    </location>
</feature>
<accession>E6VTG0</accession>
<dbReference type="STRING" id="643562.Daes_1121"/>
<gene>
    <name evidence="3" type="ordered locus">Daes_1121</name>
</gene>
<dbReference type="RefSeq" id="WP_013514068.1">
    <property type="nucleotide sequence ID" value="NC_014844.1"/>
</dbReference>
<evidence type="ECO:0000256" key="1">
    <source>
        <dbReference type="SAM" id="MobiDB-lite"/>
    </source>
</evidence>
<evidence type="ECO:0000256" key="2">
    <source>
        <dbReference type="SAM" id="SignalP"/>
    </source>
</evidence>
<dbReference type="HOGENOM" id="CLU_1641016_0_0_7"/>
<evidence type="ECO:0008006" key="5">
    <source>
        <dbReference type="Google" id="ProtNLM"/>
    </source>
</evidence>
<feature type="signal peptide" evidence="2">
    <location>
        <begin position="1"/>
        <end position="23"/>
    </location>
</feature>
<keyword evidence="4" id="KW-1185">Reference proteome</keyword>
<dbReference type="eggNOG" id="ENOG5032D8C">
    <property type="taxonomic scope" value="Bacteria"/>
</dbReference>
<proteinExistence type="predicted"/>
<dbReference type="PROSITE" id="PS51257">
    <property type="entry name" value="PROKAR_LIPOPROTEIN"/>
    <property type="match status" value="1"/>
</dbReference>
<sequence precursor="true">MRTKHLMPTMVTLATLFAVVALAAAMTLLAACSTHREQGRLGPGQDARPEKQPDPEARFLELRQRLSLTDEQAPKVREILDAERTARDALMESMGGKGREESTELRTKTEDLEWKSLTGLSKVLTREQMDTYLKYLDEEKTKMRENSPGTPGKRGGPPPRR</sequence>
<dbReference type="KEGG" id="das:Daes_1121"/>
<evidence type="ECO:0000313" key="4">
    <source>
        <dbReference type="Proteomes" id="UP000002191"/>
    </source>
</evidence>
<reference evidence="3 4" key="2">
    <citation type="journal article" date="2014" name="Genome Announc.">
        <title>Complete Genome Sequence of the Subsurface, Mesophilic Sulfate-Reducing Bacterium Desulfovibrio aespoeensis Aspo-2.</title>
        <authorList>
            <person name="Pedersen K."/>
            <person name="Bengtsson A."/>
            <person name="Edlund J."/>
            <person name="Rabe L."/>
            <person name="Hazen T."/>
            <person name="Chakraborty R."/>
            <person name="Goodwin L."/>
            <person name="Shapiro N."/>
        </authorList>
    </citation>
    <scope>NUCLEOTIDE SEQUENCE [LARGE SCALE GENOMIC DNA]</scope>
    <source>
        <strain evidence="4">ATCC 700646 / DSM 10631 / Aspo-2</strain>
    </source>
</reference>
<keyword evidence="2" id="KW-0732">Signal</keyword>